<dbReference type="EMBL" id="AAGACD010000008">
    <property type="protein sequence ID" value="EBL7518560.1"/>
    <property type="molecule type" value="Genomic_DNA"/>
</dbReference>
<keyword evidence="1" id="KW-0732">Signal</keyword>
<dbReference type="AlphaFoldDB" id="A0A5T4LQS5"/>
<protein>
    <submittedName>
        <fullName evidence="2">Fimbrial protein</fullName>
    </submittedName>
</protein>
<feature type="signal peptide" evidence="1">
    <location>
        <begin position="1"/>
        <end position="20"/>
    </location>
</feature>
<feature type="chain" id="PRO_5026109313" evidence="1">
    <location>
        <begin position="21"/>
        <end position="372"/>
    </location>
</feature>
<evidence type="ECO:0000256" key="1">
    <source>
        <dbReference type="SAM" id="SignalP"/>
    </source>
</evidence>
<proteinExistence type="predicted"/>
<comment type="caution">
    <text evidence="2">The sequence shown here is derived from an EMBL/GenBank/DDBJ whole genome shotgun (WGS) entry which is preliminary data.</text>
</comment>
<organism evidence="2">
    <name type="scientific">Salmonella enterica</name>
    <name type="common">Salmonella choleraesuis</name>
    <dbReference type="NCBI Taxonomy" id="28901"/>
    <lineage>
        <taxon>Bacteria</taxon>
        <taxon>Pseudomonadati</taxon>
        <taxon>Pseudomonadota</taxon>
        <taxon>Gammaproteobacteria</taxon>
        <taxon>Enterobacterales</taxon>
        <taxon>Enterobacteriaceae</taxon>
        <taxon>Salmonella</taxon>
    </lineage>
</organism>
<evidence type="ECO:0000313" key="2">
    <source>
        <dbReference type="EMBL" id="EBL7518560.1"/>
    </source>
</evidence>
<accession>A0A5T4LQS5</accession>
<sequence length="372" mass="40779">MIRLYHCATIIVVANSYAYASTTLTSNFVITNRNIDSYSFQSTDSTATFTDISGSGLYKISDGFLDANRNMRDTGNHQYGLLRQGSLVRITLTGQRLKHKFTVFAKYANAKIRSDAASVSAYFSDVAYNSGCTTVLPFSAIVSGSTPEFYISSSNNVTEDCSAQTYQGNFSYVNGQVRTYGVSRDFLIDIGRLQNDINYRQAPPDTYVGSSTYTGEVIKNRVGSGFTINYINNMTIVKKPYFESVTLSTGDNSFDVRADSVNINGNLTIPYVINGQFTPYNTITLNVTSANGFNLKYGANSIPYSIYTKIGNQKVYPLAKNGVSQGTQIIQNLPADMSALRSEFFADFTVNKSSAALGDYTDTLTAVFQISL</sequence>
<gene>
    <name evidence="2" type="ORF">C1B90_21215</name>
</gene>
<name>A0A5T4LQS5_SALER</name>
<reference evidence="2" key="1">
    <citation type="submission" date="2018-07" db="EMBL/GenBank/DDBJ databases">
        <authorList>
            <consortium name="PulseNet: The National Subtyping Network for Foodborne Disease Surveillance"/>
            <person name="Tarr C.L."/>
            <person name="Trees E."/>
            <person name="Katz L.S."/>
            <person name="Carleton-Romer H.A."/>
            <person name="Stroika S."/>
            <person name="Kucerova Z."/>
            <person name="Roache K.F."/>
            <person name="Sabol A.L."/>
            <person name="Besser J."/>
            <person name="Gerner-Smidt P."/>
        </authorList>
    </citation>
    <scope>NUCLEOTIDE SEQUENCE</scope>
    <source>
        <strain evidence="2">PNUSAS031704</strain>
    </source>
</reference>